<dbReference type="Pfam" id="PF14109">
    <property type="entry name" value="GldH_lipo"/>
    <property type="match status" value="1"/>
</dbReference>
<protein>
    <submittedName>
        <fullName evidence="1">Gliding motility-associated lipoprotein GldH</fullName>
    </submittedName>
</protein>
<dbReference type="AlphaFoldDB" id="A0A1M7Q9D2"/>
<name>A0A1M7Q9D2_9BACT</name>
<dbReference type="Proteomes" id="UP000184513">
    <property type="component" value="Unassembled WGS sequence"/>
</dbReference>
<evidence type="ECO:0000313" key="1">
    <source>
        <dbReference type="EMBL" id="SHN27298.1"/>
    </source>
</evidence>
<dbReference type="OrthoDB" id="982482at2"/>
<gene>
    <name evidence="1" type="ORF">SAMN04488057_115101</name>
</gene>
<dbReference type="InterPro" id="IPR020018">
    <property type="entry name" value="Motility-assoc_lipoprot_GldH"/>
</dbReference>
<keyword evidence="2" id="KW-1185">Reference proteome</keyword>
<reference evidence="1 2" key="1">
    <citation type="submission" date="2016-11" db="EMBL/GenBank/DDBJ databases">
        <authorList>
            <person name="Jaros S."/>
            <person name="Januszkiewicz K."/>
            <person name="Wedrychowicz H."/>
        </authorList>
    </citation>
    <scope>NUCLEOTIDE SEQUENCE [LARGE SCALE GENOMIC DNA]</scope>
    <source>
        <strain evidence="1 2">CGMCC 1.6102</strain>
    </source>
</reference>
<sequence length="158" mass="17807">MASKPMTAIRCLVISLILLSGCNGNRIYESFEEFPDQHWLVADTVSFTVDSLPAAGPKLLSVGIRYNDSYEYHNLYMRFLLRDSLNNIQLDSLINLQLFDPKTGQPLGSGFGNRRVLYDTLPSSQLPVSARVQFIHYMRKDTLMGIESVGFKIAALEE</sequence>
<keyword evidence="1" id="KW-0449">Lipoprotein</keyword>
<dbReference type="EMBL" id="FRCY01000015">
    <property type="protein sequence ID" value="SHN27298.1"/>
    <property type="molecule type" value="Genomic_DNA"/>
</dbReference>
<dbReference type="STRING" id="388280.SAMN04488057_115101"/>
<proteinExistence type="predicted"/>
<dbReference type="PROSITE" id="PS51257">
    <property type="entry name" value="PROKAR_LIPOPROTEIN"/>
    <property type="match status" value="1"/>
</dbReference>
<accession>A0A1M7Q9D2</accession>
<evidence type="ECO:0000313" key="2">
    <source>
        <dbReference type="Proteomes" id="UP000184513"/>
    </source>
</evidence>
<organism evidence="1 2">
    <name type="scientific">Cyclobacterium lianum</name>
    <dbReference type="NCBI Taxonomy" id="388280"/>
    <lineage>
        <taxon>Bacteria</taxon>
        <taxon>Pseudomonadati</taxon>
        <taxon>Bacteroidota</taxon>
        <taxon>Cytophagia</taxon>
        <taxon>Cytophagales</taxon>
        <taxon>Cyclobacteriaceae</taxon>
        <taxon>Cyclobacterium</taxon>
    </lineage>
</organism>